<dbReference type="PANTHER" id="PTHR40841:SF2">
    <property type="entry name" value="SIDEROPHORE-DEGRADING ESTERASE (EUROFUNG)"/>
    <property type="match status" value="1"/>
</dbReference>
<comment type="similarity">
    <text evidence="1">Belongs to the esterase D family.</text>
</comment>
<dbReference type="InterPro" id="IPR052558">
    <property type="entry name" value="Siderophore_Hydrolase_D"/>
</dbReference>
<keyword evidence="2 3" id="KW-0378">Hydrolase</keyword>
<evidence type="ECO:0000256" key="2">
    <source>
        <dbReference type="ARBA" id="ARBA00022801"/>
    </source>
</evidence>
<dbReference type="InterPro" id="IPR011659">
    <property type="entry name" value="WD40"/>
</dbReference>
<dbReference type="InterPro" id="IPR000801">
    <property type="entry name" value="Esterase-like"/>
</dbReference>
<evidence type="ECO:0000313" key="4">
    <source>
        <dbReference type="Proteomes" id="UP000237640"/>
    </source>
</evidence>
<dbReference type="EMBL" id="PVYX01000001">
    <property type="protein sequence ID" value="PRX57288.1"/>
    <property type="molecule type" value="Genomic_DNA"/>
</dbReference>
<keyword evidence="4" id="KW-1185">Reference proteome</keyword>
<dbReference type="PANTHER" id="PTHR40841">
    <property type="entry name" value="SIDEROPHORE TRIACETYLFUSARININE C ESTERASE"/>
    <property type="match status" value="1"/>
</dbReference>
<dbReference type="Pfam" id="PF00756">
    <property type="entry name" value="Esterase"/>
    <property type="match status" value="1"/>
</dbReference>
<dbReference type="SUPFAM" id="SSF82171">
    <property type="entry name" value="DPP6 N-terminal domain-like"/>
    <property type="match status" value="1"/>
</dbReference>
<reference evidence="3 4" key="1">
    <citation type="submission" date="2018-03" db="EMBL/GenBank/DDBJ databases">
        <title>Genomic Encyclopedia of Archaeal and Bacterial Type Strains, Phase II (KMG-II): from individual species to whole genera.</title>
        <authorList>
            <person name="Goeker M."/>
        </authorList>
    </citation>
    <scope>NUCLEOTIDE SEQUENCE [LARGE SCALE GENOMIC DNA]</scope>
    <source>
        <strain evidence="3 4">DSM 25027</strain>
    </source>
</reference>
<dbReference type="Proteomes" id="UP000237640">
    <property type="component" value="Unassembled WGS sequence"/>
</dbReference>
<name>A0A2T0MI73_9FLAO</name>
<dbReference type="Gene3D" id="3.40.50.1820">
    <property type="entry name" value="alpha/beta hydrolase"/>
    <property type="match status" value="1"/>
</dbReference>
<gene>
    <name evidence="3" type="ORF">CLV81_1291</name>
</gene>
<accession>A0A2T0MI73</accession>
<dbReference type="SUPFAM" id="SSF53474">
    <property type="entry name" value="alpha/beta-Hydrolases"/>
    <property type="match status" value="1"/>
</dbReference>
<dbReference type="InterPro" id="IPR029058">
    <property type="entry name" value="AB_hydrolase_fold"/>
</dbReference>
<protein>
    <submittedName>
        <fullName evidence="3">Putative alpha/beta superfamily hydrolase</fullName>
    </submittedName>
</protein>
<dbReference type="GO" id="GO:0016788">
    <property type="term" value="F:hydrolase activity, acting on ester bonds"/>
    <property type="evidence" value="ECO:0007669"/>
    <property type="project" value="TreeGrafter"/>
</dbReference>
<dbReference type="Pfam" id="PF07676">
    <property type="entry name" value="PD40"/>
    <property type="match status" value="1"/>
</dbReference>
<comment type="caution">
    <text evidence="3">The sequence shown here is derived from an EMBL/GenBank/DDBJ whole genome shotgun (WGS) entry which is preliminary data.</text>
</comment>
<dbReference type="AlphaFoldDB" id="A0A2T0MI73"/>
<organism evidence="3 4">
    <name type="scientific">Flagellimonas meridianipacifica</name>
    <dbReference type="NCBI Taxonomy" id="1080225"/>
    <lineage>
        <taxon>Bacteria</taxon>
        <taxon>Pseudomonadati</taxon>
        <taxon>Bacteroidota</taxon>
        <taxon>Flavobacteriia</taxon>
        <taxon>Flavobacteriales</taxon>
        <taxon>Flavobacteriaceae</taxon>
        <taxon>Flagellimonas</taxon>
    </lineage>
</organism>
<evidence type="ECO:0000313" key="3">
    <source>
        <dbReference type="EMBL" id="PRX57288.1"/>
    </source>
</evidence>
<proteinExistence type="inferred from homology"/>
<sequence length="648" mass="73813">MVFGQVINILAQELDYDTKEMEIESAILMENRKIQFYYPKEKSDAMVAFYVLDGNWNHDLVKGTIGHWVKWDLMPKAVVVSIDNMGKRTRDLTPTKDDERFPGSGGANLFLQFIAEELQPKIEAEFENVQYKVIVGHSFGGLFSLFTLKKQPDLFDGYIAISPSIWWKDKYMYGDFNTSESDKNLFVHITAGTDDRGNTQASKDFVAWLKKEGISNSMELHSNIVDGEDHFSNVPISLHSALKLLFPKQKWNSEVISGYNTGGFTEMKKGVDKLKQDYGVRFLFPLDTLLSKALTLHQEGKSNEATVLLDWVQTQQESNYQPSYYSGYIFKSLKDNHRAMESYRNALRIGGMPDRMKTVIEREINQLQSSVKKAANFSTQQVETSIAFEPNETIAYVSRHVGKWGSRENPPSKIYKYRSKNDVWKLEGLTSFSLEHTQDSDSDIFISYDGREAFFVSTRTYDGKEDANPDIWKSTFQAGIWSKPEPVREVNSLGYEASPVTDAIGNLYFSSIRDGGKGLGDFYVAKRNPDGSYSTPELLKGEVNGTSGEWNLMVSPKADWILFESSGREGALSGYGDLYFSKKEDKGWSKPEHVRELNTTGSDLNIRYLPNSKRLFFISSEQLENIDADVYQVDFEVIEPYINKMKKK</sequence>
<evidence type="ECO:0000256" key="1">
    <source>
        <dbReference type="ARBA" id="ARBA00005622"/>
    </source>
</evidence>